<comment type="similarity">
    <text evidence="9">Belongs to the SecE/SEC61-gamma family.</text>
</comment>
<evidence type="ECO:0000256" key="8">
    <source>
        <dbReference type="ARBA" id="ARBA00023136"/>
    </source>
</evidence>
<dbReference type="EMBL" id="RRCF01000014">
    <property type="protein sequence ID" value="RRJ18024.1"/>
    <property type="molecule type" value="Genomic_DNA"/>
</dbReference>
<keyword evidence="11" id="KW-1185">Reference proteome</keyword>
<dbReference type="PRINTS" id="PR01650">
    <property type="entry name" value="SECETRNLCASE"/>
</dbReference>
<dbReference type="GO" id="GO:0043952">
    <property type="term" value="P:protein transport by the Sec complex"/>
    <property type="evidence" value="ECO:0007669"/>
    <property type="project" value="UniProtKB-UniRule"/>
</dbReference>
<comment type="subcellular location">
    <subcellularLocation>
        <location evidence="1">Membrane</location>
    </subcellularLocation>
</comment>
<dbReference type="InterPro" id="IPR005807">
    <property type="entry name" value="SecE_bac"/>
</dbReference>
<dbReference type="GO" id="GO:0006605">
    <property type="term" value="P:protein targeting"/>
    <property type="evidence" value="ECO:0007669"/>
    <property type="project" value="UniProtKB-UniRule"/>
</dbReference>
<comment type="function">
    <text evidence="9">Essential subunit of the Sec protein translocation channel SecYEG. Clamps together the 2 halves of SecY. May contact the channel plug during translocation.</text>
</comment>
<accession>A0A3P3QA34</accession>
<comment type="caution">
    <text evidence="9">Lacks conserved residue(s) required for the propagation of feature annotation.</text>
</comment>
<evidence type="ECO:0000313" key="11">
    <source>
        <dbReference type="Proteomes" id="UP000276260"/>
    </source>
</evidence>
<dbReference type="PANTHER" id="PTHR33910:SF1">
    <property type="entry name" value="PROTEIN TRANSLOCASE SUBUNIT SECE"/>
    <property type="match status" value="1"/>
</dbReference>
<evidence type="ECO:0000256" key="7">
    <source>
        <dbReference type="ARBA" id="ARBA00023010"/>
    </source>
</evidence>
<dbReference type="InterPro" id="IPR001901">
    <property type="entry name" value="Translocase_SecE/Sec61-g"/>
</dbReference>
<comment type="caution">
    <text evidence="10">The sequence shown here is derived from an EMBL/GenBank/DDBJ whole genome shotgun (WGS) entry which is preliminary data.</text>
</comment>
<dbReference type="NCBIfam" id="NF004372">
    <property type="entry name" value="PRK05740.1-2"/>
    <property type="match status" value="1"/>
</dbReference>
<dbReference type="Pfam" id="PF00584">
    <property type="entry name" value="SecE"/>
    <property type="match status" value="1"/>
</dbReference>
<name>A0A3P3QA34_9GAMM</name>
<keyword evidence="3 9" id="KW-1003">Cell membrane</keyword>
<dbReference type="GO" id="GO:0005886">
    <property type="term" value="C:plasma membrane"/>
    <property type="evidence" value="ECO:0007669"/>
    <property type="project" value="UniProtKB-UniRule"/>
</dbReference>
<protein>
    <recommendedName>
        <fullName evidence="9">Protein translocase subunit SecE</fullName>
    </recommendedName>
</protein>
<dbReference type="InterPro" id="IPR038379">
    <property type="entry name" value="SecE_sf"/>
</dbReference>
<dbReference type="Gene3D" id="1.20.5.1030">
    <property type="entry name" value="Preprotein translocase secy subunit"/>
    <property type="match status" value="1"/>
</dbReference>
<comment type="subunit">
    <text evidence="9">Component of the Sec protein translocase complex. Heterotrimer consisting of SecY, SecE and SecG subunits. The heterotrimers can form oligomers, although 1 heterotrimer is thought to be able to translocate proteins. Interacts with the ribosome. Interacts with SecDF, and other proteins may be involved. Interacts with SecA.</text>
</comment>
<keyword evidence="8 9" id="KW-0472">Membrane</keyword>
<keyword evidence="7 9" id="KW-0811">Translocation</keyword>
<evidence type="ECO:0000256" key="4">
    <source>
        <dbReference type="ARBA" id="ARBA00022692"/>
    </source>
</evidence>
<dbReference type="RefSeq" id="WP_046520298.1">
    <property type="nucleotide sequence ID" value="NZ_LAVS01000030.1"/>
</dbReference>
<dbReference type="Proteomes" id="UP000276260">
    <property type="component" value="Unassembled WGS sequence"/>
</dbReference>
<feature type="transmembrane region" description="Helical" evidence="9">
    <location>
        <begin position="41"/>
        <end position="57"/>
    </location>
</feature>
<dbReference type="GO" id="GO:0009306">
    <property type="term" value="P:protein secretion"/>
    <property type="evidence" value="ECO:0007669"/>
    <property type="project" value="UniProtKB-UniRule"/>
</dbReference>
<evidence type="ECO:0000313" key="10">
    <source>
        <dbReference type="EMBL" id="RRJ18024.1"/>
    </source>
</evidence>
<organism evidence="10 11">
    <name type="scientific">Rheinheimera mesophila</name>
    <dbReference type="NCBI Taxonomy" id="1547515"/>
    <lineage>
        <taxon>Bacteria</taxon>
        <taxon>Pseudomonadati</taxon>
        <taxon>Pseudomonadota</taxon>
        <taxon>Gammaproteobacteria</taxon>
        <taxon>Chromatiales</taxon>
        <taxon>Chromatiaceae</taxon>
        <taxon>Rheinheimera</taxon>
    </lineage>
</organism>
<evidence type="ECO:0000256" key="6">
    <source>
        <dbReference type="ARBA" id="ARBA00022989"/>
    </source>
</evidence>
<dbReference type="NCBIfam" id="TIGR00964">
    <property type="entry name" value="secE_bact"/>
    <property type="match status" value="1"/>
</dbReference>
<feature type="transmembrane region" description="Helical" evidence="9">
    <location>
        <begin position="14"/>
        <end position="34"/>
    </location>
</feature>
<feature type="transmembrane region" description="Helical" evidence="9">
    <location>
        <begin position="92"/>
        <end position="119"/>
    </location>
</feature>
<proteinExistence type="inferred from homology"/>
<evidence type="ECO:0000256" key="1">
    <source>
        <dbReference type="ARBA" id="ARBA00004370"/>
    </source>
</evidence>
<keyword evidence="5 9" id="KW-0653">Protein transport</keyword>
<evidence type="ECO:0000256" key="2">
    <source>
        <dbReference type="ARBA" id="ARBA00022448"/>
    </source>
</evidence>
<gene>
    <name evidence="9 10" type="primary">secE</name>
    <name evidence="10" type="ORF">EIK76_17695</name>
</gene>
<dbReference type="PANTHER" id="PTHR33910">
    <property type="entry name" value="PROTEIN TRANSLOCASE SUBUNIT SECE"/>
    <property type="match status" value="1"/>
</dbReference>
<sequence length="124" mass="13375">MNATSETPKSGLDLVKWLSVLVLLTLMVAANYIYEFSAVEKAASIVVLVGLAAFIAAKTSKGSAFIEFAKEARTEVRKVVWPTRQETMQTTIIVMVATVIVALLLWGLDSILLSLVSFITGLGI</sequence>
<dbReference type="GO" id="GO:0008320">
    <property type="term" value="F:protein transmembrane transporter activity"/>
    <property type="evidence" value="ECO:0007669"/>
    <property type="project" value="UniProtKB-UniRule"/>
</dbReference>
<reference evidence="10 11" key="1">
    <citation type="submission" date="2018-11" db="EMBL/GenBank/DDBJ databases">
        <title>Draft genome analysis of Rheinheimera mesophila isolated from an industrial waste site.</title>
        <authorList>
            <person name="Yu Q."/>
            <person name="Qi Y."/>
            <person name="Zhang H."/>
            <person name="Lu Y."/>
            <person name="Pu J."/>
        </authorList>
    </citation>
    <scope>NUCLEOTIDE SEQUENCE [LARGE SCALE GENOMIC DNA]</scope>
    <source>
        <strain evidence="10 11">IITR13</strain>
    </source>
</reference>
<dbReference type="HAMAP" id="MF_00422">
    <property type="entry name" value="SecE"/>
    <property type="match status" value="1"/>
</dbReference>
<dbReference type="GO" id="GO:0065002">
    <property type="term" value="P:intracellular protein transmembrane transport"/>
    <property type="evidence" value="ECO:0007669"/>
    <property type="project" value="UniProtKB-UniRule"/>
</dbReference>
<evidence type="ECO:0000256" key="5">
    <source>
        <dbReference type="ARBA" id="ARBA00022927"/>
    </source>
</evidence>
<keyword evidence="2 9" id="KW-0813">Transport</keyword>
<evidence type="ECO:0000256" key="3">
    <source>
        <dbReference type="ARBA" id="ARBA00022475"/>
    </source>
</evidence>
<dbReference type="AlphaFoldDB" id="A0A3P3QA34"/>
<keyword evidence="6 9" id="KW-1133">Transmembrane helix</keyword>
<keyword evidence="4 9" id="KW-0812">Transmembrane</keyword>
<dbReference type="OrthoDB" id="9806365at2"/>
<evidence type="ECO:0000256" key="9">
    <source>
        <dbReference type="HAMAP-Rule" id="MF_00422"/>
    </source>
</evidence>